<evidence type="ECO:0000313" key="2">
    <source>
        <dbReference type="Proteomes" id="UP000009173"/>
    </source>
</evidence>
<reference evidence="2" key="1">
    <citation type="journal article" date="2009" name="Environ. Microbiol.">
        <title>Contribution of mobile genetic elements to Desulfovibrio vulgaris genome plasticity.</title>
        <authorList>
            <person name="Walker C.B."/>
            <person name="Stolyar S."/>
            <person name="Chivian D."/>
            <person name="Pinel N."/>
            <person name="Gabster J.A."/>
            <person name="Dehal P.S."/>
            <person name="He Z."/>
            <person name="Yang Z.K."/>
            <person name="Yen H.C."/>
            <person name="Zhou J."/>
            <person name="Wall J.D."/>
            <person name="Hazen T.C."/>
            <person name="Arkin A.P."/>
            <person name="Stahl D.A."/>
        </authorList>
    </citation>
    <scope>NUCLEOTIDE SEQUENCE [LARGE SCALE GENOMIC DNA]</scope>
    <source>
        <strain evidence="2">DP4</strain>
    </source>
</reference>
<dbReference type="Gene3D" id="3.40.50.300">
    <property type="entry name" value="P-loop containing nucleotide triphosphate hydrolases"/>
    <property type="match status" value="1"/>
</dbReference>
<dbReference type="Proteomes" id="UP000009173">
    <property type="component" value="Chromosome"/>
</dbReference>
<dbReference type="Pfam" id="PF21448">
    <property type="entry name" value="DNMK"/>
    <property type="match status" value="1"/>
</dbReference>
<dbReference type="KEGG" id="dvl:Dvul_1051"/>
<dbReference type="HOGENOM" id="CLU_100964_0_0_7"/>
<sequence>MIIGIAGGIGCGKTTVAEMLVAHVRGAVRMGFGDVVKDEVSKIFGVSRYLCDSARGKITGVSTDGAVNVGIEPPKPVMSIRELMQWWGTDVRRKQDPLYWIKAMEQRLDEAEGMVIVDDVRFPNEAASILGRGGRLVRIMPYTGREPLPADAHPSEHALDGWSGYHHVFFPAFGELRPVAAMLASTYGDA</sequence>
<dbReference type="AlphaFoldDB" id="A0A0H3A7D3"/>
<evidence type="ECO:0000313" key="1">
    <source>
        <dbReference type="EMBL" id="ABM28071.1"/>
    </source>
</evidence>
<evidence type="ECO:0008006" key="3">
    <source>
        <dbReference type="Google" id="ProtNLM"/>
    </source>
</evidence>
<dbReference type="RefSeq" id="WP_011792014.1">
    <property type="nucleotide sequence ID" value="NC_008751.1"/>
</dbReference>
<organism evidence="1 2">
    <name type="scientific">Nitratidesulfovibrio vulgaris (strain DP4)</name>
    <name type="common">Desulfovibrio vulgaris</name>
    <dbReference type="NCBI Taxonomy" id="391774"/>
    <lineage>
        <taxon>Bacteria</taxon>
        <taxon>Pseudomonadati</taxon>
        <taxon>Thermodesulfobacteriota</taxon>
        <taxon>Desulfovibrionia</taxon>
        <taxon>Desulfovibrionales</taxon>
        <taxon>Desulfovibrionaceae</taxon>
        <taxon>Nitratidesulfovibrio</taxon>
    </lineage>
</organism>
<accession>A0A0H3A7D3</accession>
<dbReference type="InterPro" id="IPR048444">
    <property type="entry name" value="DNMK"/>
</dbReference>
<dbReference type="SUPFAM" id="SSF52540">
    <property type="entry name" value="P-loop containing nucleoside triphosphate hydrolases"/>
    <property type="match status" value="1"/>
</dbReference>
<name>A0A0H3A7D3_NITV4</name>
<proteinExistence type="predicted"/>
<gene>
    <name evidence="1" type="ordered locus">Dvul_1051</name>
</gene>
<dbReference type="InterPro" id="IPR027417">
    <property type="entry name" value="P-loop_NTPase"/>
</dbReference>
<dbReference type="EMBL" id="CP000527">
    <property type="protein sequence ID" value="ABM28071.1"/>
    <property type="molecule type" value="Genomic_DNA"/>
</dbReference>
<protein>
    <recommendedName>
        <fullName evidence="3">Dephospho-CoA kinase</fullName>
    </recommendedName>
</protein>